<dbReference type="Gene3D" id="3.40.50.10090">
    <property type="match status" value="2"/>
</dbReference>
<dbReference type="PANTHER" id="PTHR38042">
    <property type="entry name" value="UROPORPHYRINOGEN-III SYNTHASE, CHLOROPLASTIC"/>
    <property type="match status" value="1"/>
</dbReference>
<comment type="function">
    <text evidence="6 9">Catalyzes cyclization of the linear tetrapyrrole, hydroxymethylbilane, to the macrocyclic uroporphyrinogen III.</text>
</comment>
<proteinExistence type="inferred from homology"/>
<dbReference type="EC" id="4.2.1.75" evidence="3 9"/>
<keyword evidence="5 9" id="KW-0627">Porphyrin biosynthesis</keyword>
<dbReference type="Pfam" id="PF02602">
    <property type="entry name" value="HEM4"/>
    <property type="match status" value="1"/>
</dbReference>
<keyword evidence="4 9" id="KW-0456">Lyase</keyword>
<evidence type="ECO:0000256" key="3">
    <source>
        <dbReference type="ARBA" id="ARBA00013109"/>
    </source>
</evidence>
<dbReference type="InterPro" id="IPR039793">
    <property type="entry name" value="UROS/Hem4"/>
</dbReference>
<gene>
    <name evidence="11" type="ORF">J2Z64_001683</name>
</gene>
<evidence type="ECO:0000256" key="2">
    <source>
        <dbReference type="ARBA" id="ARBA00008133"/>
    </source>
</evidence>
<keyword evidence="12" id="KW-1185">Reference proteome</keyword>
<dbReference type="EMBL" id="JAGGMB010000004">
    <property type="protein sequence ID" value="MBP2077431.1"/>
    <property type="molecule type" value="Genomic_DNA"/>
</dbReference>
<dbReference type="CDD" id="cd06578">
    <property type="entry name" value="HemD"/>
    <property type="match status" value="1"/>
</dbReference>
<dbReference type="GO" id="GO:0006782">
    <property type="term" value="P:protoporphyrinogen IX biosynthetic process"/>
    <property type="evidence" value="ECO:0007669"/>
    <property type="project" value="UniProtKB-UniRule"/>
</dbReference>
<comment type="similarity">
    <text evidence="2 9">Belongs to the uroporphyrinogen-III synthase family.</text>
</comment>
<evidence type="ECO:0000256" key="1">
    <source>
        <dbReference type="ARBA" id="ARBA00004772"/>
    </source>
</evidence>
<dbReference type="InterPro" id="IPR003754">
    <property type="entry name" value="4pyrrol_synth_uPrphyn_synth"/>
</dbReference>
<evidence type="ECO:0000256" key="4">
    <source>
        <dbReference type="ARBA" id="ARBA00023239"/>
    </source>
</evidence>
<evidence type="ECO:0000256" key="5">
    <source>
        <dbReference type="ARBA" id="ARBA00023244"/>
    </source>
</evidence>
<evidence type="ECO:0000256" key="6">
    <source>
        <dbReference type="ARBA" id="ARBA00037589"/>
    </source>
</evidence>
<evidence type="ECO:0000313" key="12">
    <source>
        <dbReference type="Proteomes" id="UP001138793"/>
    </source>
</evidence>
<evidence type="ECO:0000256" key="7">
    <source>
        <dbReference type="ARBA" id="ARBA00040167"/>
    </source>
</evidence>
<dbReference type="OrthoDB" id="9815856at2"/>
<sequence>MEESLHESKILITREASQAEEFSKKVRELGGIPIEVPLLAISCKDEQSAKYTFSKMDDFRWIFFTSANGVHCFFSLAEKYNRKQLQHHRLAVVGHKTDLALKKYGYQADFIPNVYHAEAMAEEFLQQFPNEGPILLIRGNRSRDTLPEEFTKHNVPHDLLEVYDTGYNYEMKDRLNELLTGDAIDFITFTSPSTVEAFVEMANTIPKKNYVCIGTTTEQRATALGIQSLNPPKEFTVEAMLETICTYIKKG</sequence>
<comment type="catalytic activity">
    <reaction evidence="8 9">
        <text>hydroxymethylbilane = uroporphyrinogen III + H2O</text>
        <dbReference type="Rhea" id="RHEA:18965"/>
        <dbReference type="ChEBI" id="CHEBI:15377"/>
        <dbReference type="ChEBI" id="CHEBI:57308"/>
        <dbReference type="ChEBI" id="CHEBI:57845"/>
        <dbReference type="EC" id="4.2.1.75"/>
    </reaction>
</comment>
<comment type="caution">
    <text evidence="11">The sequence shown here is derived from an EMBL/GenBank/DDBJ whole genome shotgun (WGS) entry which is preliminary data.</text>
</comment>
<dbReference type="Proteomes" id="UP001138793">
    <property type="component" value="Unassembled WGS sequence"/>
</dbReference>
<dbReference type="GO" id="GO:0004852">
    <property type="term" value="F:uroporphyrinogen-III synthase activity"/>
    <property type="evidence" value="ECO:0007669"/>
    <property type="project" value="UniProtKB-UniRule"/>
</dbReference>
<evidence type="ECO:0000256" key="9">
    <source>
        <dbReference type="RuleBase" id="RU366031"/>
    </source>
</evidence>
<comment type="pathway">
    <text evidence="1 9">Porphyrin-containing compound metabolism; protoporphyrin-IX biosynthesis; coproporphyrinogen-III from 5-aminolevulinate: step 3/4.</text>
</comment>
<protein>
    <recommendedName>
        <fullName evidence="7 9">Uroporphyrinogen-III synthase</fullName>
        <ecNumber evidence="3 9">4.2.1.75</ecNumber>
    </recommendedName>
</protein>
<dbReference type="InterPro" id="IPR036108">
    <property type="entry name" value="4pyrrol_syn_uPrphyn_synt_sf"/>
</dbReference>
<dbReference type="GO" id="GO:0006780">
    <property type="term" value="P:uroporphyrinogen III biosynthetic process"/>
    <property type="evidence" value="ECO:0007669"/>
    <property type="project" value="UniProtKB-UniRule"/>
</dbReference>
<dbReference type="AlphaFoldDB" id="A0A9X0YUW5"/>
<evidence type="ECO:0000259" key="10">
    <source>
        <dbReference type="Pfam" id="PF02602"/>
    </source>
</evidence>
<feature type="domain" description="Tetrapyrrole biosynthesis uroporphyrinogen III synthase" evidence="10">
    <location>
        <begin position="21"/>
        <end position="242"/>
    </location>
</feature>
<accession>A0A9X0YUW5</accession>
<evidence type="ECO:0000313" key="11">
    <source>
        <dbReference type="EMBL" id="MBP2077431.1"/>
    </source>
</evidence>
<evidence type="ECO:0000256" key="8">
    <source>
        <dbReference type="ARBA" id="ARBA00048617"/>
    </source>
</evidence>
<dbReference type="PANTHER" id="PTHR38042:SF1">
    <property type="entry name" value="UROPORPHYRINOGEN-III SYNTHASE, CHLOROPLASTIC"/>
    <property type="match status" value="1"/>
</dbReference>
<name>A0A9X0YUW5_9BACI</name>
<dbReference type="SUPFAM" id="SSF69618">
    <property type="entry name" value="HemD-like"/>
    <property type="match status" value="1"/>
</dbReference>
<reference evidence="11" key="1">
    <citation type="submission" date="2021-03" db="EMBL/GenBank/DDBJ databases">
        <title>Genomic Encyclopedia of Type Strains, Phase IV (KMG-IV): sequencing the most valuable type-strain genomes for metagenomic binning, comparative biology and taxonomic classification.</title>
        <authorList>
            <person name="Goeker M."/>
        </authorList>
    </citation>
    <scope>NUCLEOTIDE SEQUENCE</scope>
    <source>
        <strain evidence="11">DSM 107338</strain>
    </source>
</reference>
<organism evidence="11 12">
    <name type="scientific">Oceanobacillus polygoni</name>
    <dbReference type="NCBI Taxonomy" id="1235259"/>
    <lineage>
        <taxon>Bacteria</taxon>
        <taxon>Bacillati</taxon>
        <taxon>Bacillota</taxon>
        <taxon>Bacilli</taxon>
        <taxon>Bacillales</taxon>
        <taxon>Bacillaceae</taxon>
        <taxon>Oceanobacillus</taxon>
    </lineage>
</organism>
<dbReference type="RefSeq" id="WP_149475510.1">
    <property type="nucleotide sequence ID" value="NZ_JAGGMB010000004.1"/>
</dbReference>